<accession>H2YRR6</accession>
<evidence type="ECO:0000313" key="7">
    <source>
        <dbReference type="Proteomes" id="UP000007875"/>
    </source>
</evidence>
<keyword evidence="2" id="KW-0963">Cytoplasm</keyword>
<evidence type="ECO:0000256" key="5">
    <source>
        <dbReference type="SAM" id="MobiDB-lite"/>
    </source>
</evidence>
<keyword evidence="4" id="KW-0206">Cytoskeleton</keyword>
<keyword evidence="3" id="KW-0175">Coiled coil</keyword>
<feature type="region of interest" description="Disordered" evidence="5">
    <location>
        <begin position="130"/>
        <end position="166"/>
    </location>
</feature>
<comment type="subcellular location">
    <subcellularLocation>
        <location evidence="1">Cytoplasm</location>
        <location evidence="1">Cytoskeleton</location>
        <location evidence="1">Microtubule organizing center</location>
        <location evidence="1">Centrosome</location>
    </subcellularLocation>
</comment>
<dbReference type="HOGENOM" id="CLU_1087894_0_0_1"/>
<dbReference type="GO" id="GO:0060090">
    <property type="term" value="F:molecular adaptor activity"/>
    <property type="evidence" value="ECO:0007669"/>
    <property type="project" value="InterPro"/>
</dbReference>
<proteinExistence type="predicted"/>
<evidence type="ECO:0000313" key="6">
    <source>
        <dbReference type="Ensembl" id="ENSCSAVP00000008026.1"/>
    </source>
</evidence>
<dbReference type="PANTHER" id="PTHR44981">
    <property type="entry name" value="PERICENTRIN-LIKE PROTEIN, ISOFORM F"/>
    <property type="match status" value="1"/>
</dbReference>
<feature type="compositionally biased region" description="Basic and acidic residues" evidence="5">
    <location>
        <begin position="152"/>
        <end position="166"/>
    </location>
</feature>
<reference evidence="7" key="1">
    <citation type="submission" date="2003-08" db="EMBL/GenBank/DDBJ databases">
        <authorList>
            <person name="Birren B."/>
            <person name="Nusbaum C."/>
            <person name="Abebe A."/>
            <person name="Abouelleil A."/>
            <person name="Adekoya E."/>
            <person name="Ait-zahra M."/>
            <person name="Allen N."/>
            <person name="Allen T."/>
            <person name="An P."/>
            <person name="Anderson M."/>
            <person name="Anderson S."/>
            <person name="Arachchi H."/>
            <person name="Armbruster J."/>
            <person name="Bachantsang P."/>
            <person name="Baldwin J."/>
            <person name="Barry A."/>
            <person name="Bayul T."/>
            <person name="Blitshsteyn B."/>
            <person name="Bloom T."/>
            <person name="Blye J."/>
            <person name="Boguslavskiy L."/>
            <person name="Borowsky M."/>
            <person name="Boukhgalter B."/>
            <person name="Brunache A."/>
            <person name="Butler J."/>
            <person name="Calixte N."/>
            <person name="Calvo S."/>
            <person name="Camarata J."/>
            <person name="Campo K."/>
            <person name="Chang J."/>
            <person name="Cheshatsang Y."/>
            <person name="Citroen M."/>
            <person name="Collymore A."/>
            <person name="Considine T."/>
            <person name="Cook A."/>
            <person name="Cooke P."/>
            <person name="Corum B."/>
            <person name="Cuomo C."/>
            <person name="David R."/>
            <person name="Dawoe T."/>
            <person name="Degray S."/>
            <person name="Dodge S."/>
            <person name="Dooley K."/>
            <person name="Dorje P."/>
            <person name="Dorjee K."/>
            <person name="Dorris L."/>
            <person name="Duffey N."/>
            <person name="Dupes A."/>
            <person name="Elkins T."/>
            <person name="Engels R."/>
            <person name="Erickson J."/>
            <person name="Farina A."/>
            <person name="Faro S."/>
            <person name="Ferreira P."/>
            <person name="Fischer H."/>
            <person name="Fitzgerald M."/>
            <person name="Foley K."/>
            <person name="Gage D."/>
            <person name="Galagan J."/>
            <person name="Gearin G."/>
            <person name="Gnerre S."/>
            <person name="Gnirke A."/>
            <person name="Goyette A."/>
            <person name="Graham J."/>
            <person name="Grandbois E."/>
            <person name="Gyaltsen K."/>
            <person name="Hafez N."/>
            <person name="Hagopian D."/>
            <person name="Hagos B."/>
            <person name="Hall J."/>
            <person name="Hatcher B."/>
            <person name="Heller A."/>
            <person name="Higgins H."/>
            <person name="Honan T."/>
            <person name="Horn A."/>
            <person name="Houde N."/>
            <person name="Hughes L."/>
            <person name="Hulme W."/>
            <person name="Husby E."/>
            <person name="Iliev I."/>
            <person name="Jaffe D."/>
            <person name="Jones C."/>
            <person name="Kamal M."/>
            <person name="Kamat A."/>
            <person name="Kamvysselis M."/>
            <person name="Karlsson E."/>
            <person name="Kells C."/>
            <person name="Kieu A."/>
            <person name="Kisner P."/>
            <person name="Kodira C."/>
            <person name="Kulbokas E."/>
            <person name="Labutti K."/>
            <person name="Lama D."/>
            <person name="Landers T."/>
            <person name="Leger J."/>
            <person name="Levine S."/>
            <person name="Lewis D."/>
            <person name="Lewis T."/>
            <person name="Lindblad-toh K."/>
            <person name="Liu X."/>
            <person name="Lokyitsang T."/>
            <person name="Lokyitsang Y."/>
            <person name="Lucien O."/>
            <person name="Lui A."/>
            <person name="Ma L.J."/>
            <person name="Mabbitt R."/>
            <person name="Macdonald J."/>
            <person name="Maclean C."/>
            <person name="Major J."/>
            <person name="Manning J."/>
            <person name="Marabella R."/>
            <person name="Maru K."/>
            <person name="Matthews C."/>
            <person name="Mauceli E."/>
            <person name="Mccarthy M."/>
            <person name="Mcdonough S."/>
            <person name="Mcghee T."/>
            <person name="Meldrim J."/>
            <person name="Meneus L."/>
            <person name="Mesirov J."/>
            <person name="Mihalev A."/>
            <person name="Mihova T."/>
            <person name="Mikkelsen T."/>
            <person name="Mlenga V."/>
            <person name="Moru K."/>
            <person name="Mozes J."/>
            <person name="Mulrain L."/>
            <person name="Munson G."/>
            <person name="Naylor J."/>
            <person name="Newes C."/>
            <person name="Nguyen C."/>
            <person name="Nguyen N."/>
            <person name="Nguyen T."/>
            <person name="Nicol R."/>
            <person name="Nielsen C."/>
            <person name="Nizzari M."/>
            <person name="Norbu C."/>
            <person name="Norbu N."/>
            <person name="O'donnell P."/>
            <person name="Okoawo O."/>
            <person name="O'leary S."/>
            <person name="Omotosho B."/>
            <person name="O'neill K."/>
            <person name="Osman S."/>
            <person name="Parker S."/>
            <person name="Perrin D."/>
            <person name="Phunkhang P."/>
            <person name="Piqani B."/>
            <person name="Purcell S."/>
            <person name="Rachupka T."/>
            <person name="Ramasamy U."/>
            <person name="Rameau R."/>
            <person name="Ray V."/>
            <person name="Raymond C."/>
            <person name="Retta R."/>
            <person name="Richardson S."/>
            <person name="Rise C."/>
            <person name="Rodriguez J."/>
            <person name="Rogers J."/>
            <person name="Rogov P."/>
            <person name="Rutman M."/>
            <person name="Schupbach R."/>
            <person name="Seaman C."/>
            <person name="Settipalli S."/>
            <person name="Sharpe T."/>
            <person name="Sheridan J."/>
            <person name="Sherpa N."/>
            <person name="Shi J."/>
            <person name="Smirnov S."/>
            <person name="Smith C."/>
            <person name="Sougnez C."/>
            <person name="Spencer B."/>
            <person name="Stalker J."/>
            <person name="Stange-thomann N."/>
            <person name="Stavropoulos S."/>
            <person name="Stetson K."/>
            <person name="Stone C."/>
            <person name="Stone S."/>
            <person name="Stubbs M."/>
            <person name="Talamas J."/>
            <person name="Tchuinga P."/>
            <person name="Tenzing P."/>
            <person name="Tesfaye S."/>
            <person name="Theodore J."/>
            <person name="Thoulutsang Y."/>
            <person name="Topham K."/>
            <person name="Towey S."/>
            <person name="Tsamla T."/>
            <person name="Tsomo N."/>
            <person name="Vallee D."/>
            <person name="Vassiliev H."/>
            <person name="Venkataraman V."/>
            <person name="Vinson J."/>
            <person name="Vo A."/>
            <person name="Wade C."/>
            <person name="Wang S."/>
            <person name="Wangchuk T."/>
            <person name="Wangdi T."/>
            <person name="Whittaker C."/>
            <person name="Wilkinson J."/>
            <person name="Wu Y."/>
            <person name="Wyman D."/>
            <person name="Yadav S."/>
            <person name="Yang S."/>
            <person name="Yang X."/>
            <person name="Yeager S."/>
            <person name="Yee E."/>
            <person name="Young G."/>
            <person name="Zainoun J."/>
            <person name="Zembeck L."/>
            <person name="Zimmer A."/>
            <person name="Zody M."/>
            <person name="Lander E."/>
        </authorList>
    </citation>
    <scope>NUCLEOTIDE SEQUENCE [LARGE SCALE GENOMIC DNA]</scope>
</reference>
<reference evidence="6" key="2">
    <citation type="submission" date="2025-08" db="UniProtKB">
        <authorList>
            <consortium name="Ensembl"/>
        </authorList>
    </citation>
    <scope>IDENTIFICATION</scope>
</reference>
<dbReference type="GO" id="GO:0005813">
    <property type="term" value="C:centrosome"/>
    <property type="evidence" value="ECO:0007669"/>
    <property type="project" value="UniProtKB-SubCell"/>
</dbReference>
<dbReference type="Proteomes" id="UP000007875">
    <property type="component" value="Unassembled WGS sequence"/>
</dbReference>
<reference evidence="6" key="3">
    <citation type="submission" date="2025-09" db="UniProtKB">
        <authorList>
            <consortium name="Ensembl"/>
        </authorList>
    </citation>
    <scope>IDENTIFICATION</scope>
</reference>
<dbReference type="STRING" id="51511.ENSCSAVP00000008026"/>
<evidence type="ECO:0008006" key="8">
    <source>
        <dbReference type="Google" id="ProtNLM"/>
    </source>
</evidence>
<name>H2YRR6_CIOSA</name>
<evidence type="ECO:0000256" key="4">
    <source>
        <dbReference type="ARBA" id="ARBA00023212"/>
    </source>
</evidence>
<evidence type="ECO:0000256" key="2">
    <source>
        <dbReference type="ARBA" id="ARBA00022490"/>
    </source>
</evidence>
<dbReference type="InterPro" id="IPR028745">
    <property type="entry name" value="AKAP9/Pericentrin"/>
</dbReference>
<feature type="compositionally biased region" description="Polar residues" evidence="5">
    <location>
        <begin position="138"/>
        <end position="151"/>
    </location>
</feature>
<evidence type="ECO:0000256" key="1">
    <source>
        <dbReference type="ARBA" id="ARBA00004300"/>
    </source>
</evidence>
<dbReference type="PANTHER" id="PTHR44981:SF2">
    <property type="entry name" value="PERICENTRIN-LIKE PROTEIN, ISOFORM F"/>
    <property type="match status" value="1"/>
</dbReference>
<dbReference type="Ensembl" id="ENSCSAVT00000008133.1">
    <property type="protein sequence ID" value="ENSCSAVP00000008026.1"/>
    <property type="gene ID" value="ENSCSAVG00000004782.1"/>
</dbReference>
<dbReference type="InParanoid" id="H2YRR6"/>
<evidence type="ECO:0000256" key="3">
    <source>
        <dbReference type="ARBA" id="ARBA00023054"/>
    </source>
</evidence>
<organism evidence="6 7">
    <name type="scientific">Ciona savignyi</name>
    <name type="common">Pacific transparent sea squirt</name>
    <dbReference type="NCBI Taxonomy" id="51511"/>
    <lineage>
        <taxon>Eukaryota</taxon>
        <taxon>Metazoa</taxon>
        <taxon>Chordata</taxon>
        <taxon>Tunicata</taxon>
        <taxon>Ascidiacea</taxon>
        <taxon>Phlebobranchia</taxon>
        <taxon>Cionidae</taxon>
        <taxon>Ciona</taxon>
    </lineage>
</organism>
<keyword evidence="7" id="KW-1185">Reference proteome</keyword>
<dbReference type="eggNOG" id="ENOG502QV16">
    <property type="taxonomic scope" value="Eukaryota"/>
</dbReference>
<protein>
    <recommendedName>
        <fullName evidence="8">Chromosome partition protein Smc</fullName>
    </recommendedName>
</protein>
<dbReference type="GO" id="GO:0007165">
    <property type="term" value="P:signal transduction"/>
    <property type="evidence" value="ECO:0007669"/>
    <property type="project" value="InterPro"/>
</dbReference>
<dbReference type="AlphaFoldDB" id="H2YRR6"/>
<sequence>MDIDGLKQAWQNEKLALLDAIQALKELLTQTASEAAQQSDDEGSLKWRSDLLKAVAELFEREKRALLAELRANVIEAQNDAENAGENGAASRLETLERRIRNQADNHRSELERLLAADRDQLMEEVKQLKEDRKELNSKAQSRTQELQEQLKTVEDQSRHTQSKLQREVERLSFQLQHEQAMIDDLQSSLDAEQQRSNELLPTLERERDRIVELSAEIESLSSKARSDTMAANQHVQSLQNDLREAKTALERSENE</sequence>